<proteinExistence type="predicted"/>
<dbReference type="Pfam" id="PF20398">
    <property type="entry name" value="DUF6691"/>
    <property type="match status" value="1"/>
</dbReference>
<gene>
    <name evidence="2" type="ORF">C7402_10977</name>
</gene>
<keyword evidence="1" id="KW-0812">Transmembrane</keyword>
<organism evidence="2 3">
    <name type="scientific">Paraburkholderia unamae</name>
    <dbReference type="NCBI Taxonomy" id="219649"/>
    <lineage>
        <taxon>Bacteria</taxon>
        <taxon>Pseudomonadati</taxon>
        <taxon>Pseudomonadota</taxon>
        <taxon>Betaproteobacteria</taxon>
        <taxon>Burkholderiales</taxon>
        <taxon>Burkholderiaceae</taxon>
        <taxon>Paraburkholderia</taxon>
    </lineage>
</organism>
<dbReference type="InterPro" id="IPR046513">
    <property type="entry name" value="DUF6691"/>
</dbReference>
<evidence type="ECO:0000313" key="2">
    <source>
        <dbReference type="EMBL" id="PVX82224.1"/>
    </source>
</evidence>
<dbReference type="EMBL" id="QEOB01000009">
    <property type="protein sequence ID" value="PVX82224.1"/>
    <property type="molecule type" value="Genomic_DNA"/>
</dbReference>
<evidence type="ECO:0008006" key="4">
    <source>
        <dbReference type="Google" id="ProtNLM"/>
    </source>
</evidence>
<name>A0ABX5KMQ5_9BURK</name>
<dbReference type="Proteomes" id="UP000245712">
    <property type="component" value="Unassembled WGS sequence"/>
</dbReference>
<feature type="transmembrane region" description="Helical" evidence="1">
    <location>
        <begin position="116"/>
        <end position="133"/>
    </location>
</feature>
<dbReference type="RefSeq" id="WP_112172485.1">
    <property type="nucleotide sequence ID" value="NZ_CAJZAT010000208.1"/>
</dbReference>
<keyword evidence="1" id="KW-1133">Transmembrane helix</keyword>
<keyword evidence="1" id="KW-0472">Membrane</keyword>
<reference evidence="2 3" key="1">
    <citation type="submission" date="2018-05" db="EMBL/GenBank/DDBJ databases">
        <title>Genomic Encyclopedia of Type Strains, Phase IV (KMG-V): Genome sequencing to study the core and pangenomes of soil and plant-associated prokaryotes.</title>
        <authorList>
            <person name="Whitman W."/>
        </authorList>
    </citation>
    <scope>NUCLEOTIDE SEQUENCE [LARGE SCALE GENOMIC DNA]</scope>
    <source>
        <strain evidence="2 3">SCZa-39</strain>
    </source>
</reference>
<evidence type="ECO:0000256" key="1">
    <source>
        <dbReference type="SAM" id="Phobius"/>
    </source>
</evidence>
<accession>A0ABX5KMQ5</accession>
<keyword evidence="3" id="KW-1185">Reference proteome</keyword>
<sequence length="140" mass="14464">MRKLSAFACGLLFGVGLLVSGMANPVKVLGFLDLAGHWDPSLAFVMAGAIAVAAPAFWLARSRQSSLAGAPMQLPANRRIDARLVGGALLFGAGWGLAGFCPGPAIVAAGAGEPRAWLFVAAMLTGMAIYAALERRRRSP</sequence>
<protein>
    <recommendedName>
        <fullName evidence="4">YeeE/YedE family protein</fullName>
    </recommendedName>
</protein>
<feature type="transmembrane region" description="Helical" evidence="1">
    <location>
        <begin position="82"/>
        <end position="110"/>
    </location>
</feature>
<evidence type="ECO:0000313" key="3">
    <source>
        <dbReference type="Proteomes" id="UP000245712"/>
    </source>
</evidence>
<feature type="transmembrane region" description="Helical" evidence="1">
    <location>
        <begin position="42"/>
        <end position="61"/>
    </location>
</feature>
<comment type="caution">
    <text evidence="2">The sequence shown here is derived from an EMBL/GenBank/DDBJ whole genome shotgun (WGS) entry which is preliminary data.</text>
</comment>